<evidence type="ECO:0000256" key="4">
    <source>
        <dbReference type="ARBA" id="ARBA00038652"/>
    </source>
</evidence>
<dbReference type="InterPro" id="IPR000055">
    <property type="entry name" value="Restrct_endonuc_typeI_TRD"/>
</dbReference>
<comment type="similarity">
    <text evidence="1">Belongs to the type-I restriction system S methylase family.</text>
</comment>
<comment type="subunit">
    <text evidence="4">The methyltransferase is composed of M and S polypeptides.</text>
</comment>
<reference evidence="7 8" key="1">
    <citation type="submission" date="2021-03" db="EMBL/GenBank/DDBJ databases">
        <authorList>
            <person name="Lee D.-H."/>
        </authorList>
    </citation>
    <scope>NUCLEOTIDE SEQUENCE [LARGE SCALE GENOMIC DNA]</scope>
    <source>
        <strain evidence="7 8">MMS20-R2-23</strain>
    </source>
</reference>
<dbReference type="GO" id="GO:0004519">
    <property type="term" value="F:endonuclease activity"/>
    <property type="evidence" value="ECO:0007669"/>
    <property type="project" value="UniProtKB-KW"/>
</dbReference>
<evidence type="ECO:0000313" key="7">
    <source>
        <dbReference type="EMBL" id="MBO4165412.1"/>
    </source>
</evidence>
<gene>
    <name evidence="7" type="ORF">JQN83_32135</name>
</gene>
<accession>A0ABS3VIK0</accession>
<keyword evidence="2" id="KW-0680">Restriction system</keyword>
<evidence type="ECO:0000259" key="6">
    <source>
        <dbReference type="Pfam" id="PF01420"/>
    </source>
</evidence>
<dbReference type="Pfam" id="PF01420">
    <property type="entry name" value="Methylase_S"/>
    <property type="match status" value="1"/>
</dbReference>
<dbReference type="EMBL" id="JAGFWR010000043">
    <property type="protein sequence ID" value="MBO4165412.1"/>
    <property type="molecule type" value="Genomic_DNA"/>
</dbReference>
<keyword evidence="7" id="KW-0378">Hydrolase</keyword>
<evidence type="ECO:0000256" key="5">
    <source>
        <dbReference type="SAM" id="MobiDB-lite"/>
    </source>
</evidence>
<evidence type="ECO:0000313" key="8">
    <source>
        <dbReference type="Proteomes" id="UP000671399"/>
    </source>
</evidence>
<dbReference type="Gene3D" id="3.90.220.20">
    <property type="entry name" value="DNA methylase specificity domains"/>
    <property type="match status" value="2"/>
</dbReference>
<sequence>MTDLPPGWEWSTLGDLVTRIEAGKSFTCHPRPARDDEWGVLKVSAMTWGEFREQENKAVPEGREFDPRYEVRPGDILVSRANTEQYVGAPVLVRECRPRLLLSDKSLRLVPSSEIDSAWLLRVLSSSSIRRQISARASGQQDSMRNISQQALLSLDLPLPPLAEQRRIVAAVDIHFSRLDAASHLLTKQLLRLRALKKRLLVDSVPVGGETGWRTVTVAEAGRVDLGRQRHPDWHTGDHMRPYLRVANVFEDRIDTTDVMEMDFPPAVFEKFKLMPGDILLNEGQSPELLGRPALYRGFPGDVAFTNSLLRFRAGPDVDPEWALLVFRRHMHAGRFSREVRITTNIAHLSATRFKAVEFPIPPLTEQREIVARTADRLAGVERLIAEVEHAARNADALRASLLAEAFAGRLVPQDPNDEPASDLLARIRVERSTAIPKQRTRARRTPKELAAPPTRVTGDDYQQETLPL</sequence>
<proteinExistence type="inferred from homology"/>
<dbReference type="SUPFAM" id="SSF116734">
    <property type="entry name" value="DNA methylase specificity domain"/>
    <property type="match status" value="2"/>
</dbReference>
<dbReference type="RefSeq" id="WP_208570911.1">
    <property type="nucleotide sequence ID" value="NZ_JAGFWR010000043.1"/>
</dbReference>
<comment type="caution">
    <text evidence="7">The sequence shown here is derived from an EMBL/GenBank/DDBJ whole genome shotgun (WGS) entry which is preliminary data.</text>
</comment>
<organism evidence="7 8">
    <name type="scientific">Micromonospora antibiotica</name>
    <dbReference type="NCBI Taxonomy" id="2807623"/>
    <lineage>
        <taxon>Bacteria</taxon>
        <taxon>Bacillati</taxon>
        <taxon>Actinomycetota</taxon>
        <taxon>Actinomycetes</taxon>
        <taxon>Micromonosporales</taxon>
        <taxon>Micromonosporaceae</taxon>
        <taxon>Micromonospora</taxon>
    </lineage>
</organism>
<dbReference type="PANTHER" id="PTHR43140">
    <property type="entry name" value="TYPE-1 RESTRICTION ENZYME ECOKI SPECIFICITY PROTEIN"/>
    <property type="match status" value="1"/>
</dbReference>
<feature type="region of interest" description="Disordered" evidence="5">
    <location>
        <begin position="435"/>
        <end position="469"/>
    </location>
</feature>
<evidence type="ECO:0000256" key="1">
    <source>
        <dbReference type="ARBA" id="ARBA00010923"/>
    </source>
</evidence>
<name>A0ABS3VIK0_9ACTN</name>
<protein>
    <submittedName>
        <fullName evidence="7">Restriction endonuclease subunit S</fullName>
    </submittedName>
</protein>
<keyword evidence="7" id="KW-0255">Endonuclease</keyword>
<dbReference type="PANTHER" id="PTHR43140:SF1">
    <property type="entry name" value="TYPE I RESTRICTION ENZYME ECOKI SPECIFICITY SUBUNIT"/>
    <property type="match status" value="1"/>
</dbReference>
<dbReference type="InterPro" id="IPR051212">
    <property type="entry name" value="Type-I_RE_S_subunit"/>
</dbReference>
<keyword evidence="3" id="KW-0238">DNA-binding</keyword>
<evidence type="ECO:0000256" key="3">
    <source>
        <dbReference type="ARBA" id="ARBA00023125"/>
    </source>
</evidence>
<dbReference type="InterPro" id="IPR044946">
    <property type="entry name" value="Restrct_endonuc_typeI_TRD_sf"/>
</dbReference>
<keyword evidence="8" id="KW-1185">Reference proteome</keyword>
<feature type="domain" description="Type I restriction modification DNA specificity" evidence="6">
    <location>
        <begin position="7"/>
        <end position="177"/>
    </location>
</feature>
<dbReference type="Proteomes" id="UP000671399">
    <property type="component" value="Unassembled WGS sequence"/>
</dbReference>
<evidence type="ECO:0000256" key="2">
    <source>
        <dbReference type="ARBA" id="ARBA00022747"/>
    </source>
</evidence>
<keyword evidence="7" id="KW-0540">Nuclease</keyword>
<dbReference type="CDD" id="cd17253">
    <property type="entry name" value="RMtype1_S_Eco933I-TRD2-CR2_like"/>
    <property type="match status" value="1"/>
</dbReference>